<reference evidence="6" key="1">
    <citation type="journal article" date="2012" name="Nat. Genet.">
        <title>Whole-genome sequence of Schistosoma haematobium.</title>
        <authorList>
            <person name="Young N.D."/>
            <person name="Jex A.R."/>
            <person name="Li B."/>
            <person name="Liu S."/>
            <person name="Yang L."/>
            <person name="Xiong Z."/>
            <person name="Li Y."/>
            <person name="Cantacessi C."/>
            <person name="Hall R.S."/>
            <person name="Xu X."/>
            <person name="Chen F."/>
            <person name="Wu X."/>
            <person name="Zerlotini A."/>
            <person name="Oliveira G."/>
            <person name="Hofmann A."/>
            <person name="Zhang G."/>
            <person name="Fang X."/>
            <person name="Kang Y."/>
            <person name="Campbell B.E."/>
            <person name="Loukas A."/>
            <person name="Ranganathan S."/>
            <person name="Rollinson D."/>
            <person name="Rinaldi G."/>
            <person name="Brindley P.J."/>
            <person name="Yang H."/>
            <person name="Wang J."/>
            <person name="Wang J."/>
            <person name="Gasser R.B."/>
        </authorList>
    </citation>
    <scope>NUCLEOTIDE SEQUENCE [LARGE SCALE GENOMIC DNA]</scope>
</reference>
<dbReference type="PANTHER" id="PTHR21481:SF0">
    <property type="entry name" value="PROTEIN CLEC16A"/>
    <property type="match status" value="1"/>
</dbReference>
<dbReference type="STRING" id="6185.A0A095ASB9"/>
<organism evidence="6">
    <name type="scientific">Schistosoma haematobium</name>
    <name type="common">Blood fluke</name>
    <dbReference type="NCBI Taxonomy" id="6185"/>
    <lineage>
        <taxon>Eukaryota</taxon>
        <taxon>Metazoa</taxon>
        <taxon>Spiralia</taxon>
        <taxon>Lophotrochozoa</taxon>
        <taxon>Platyhelminthes</taxon>
        <taxon>Trematoda</taxon>
        <taxon>Digenea</taxon>
        <taxon>Strigeidida</taxon>
        <taxon>Schistosomatoidea</taxon>
        <taxon>Schistosomatidae</taxon>
        <taxon>Schistosoma</taxon>
    </lineage>
</organism>
<keyword evidence="2" id="KW-0072">Autophagy</keyword>
<evidence type="ECO:0000256" key="2">
    <source>
        <dbReference type="ARBA" id="ARBA00023006"/>
    </source>
</evidence>
<dbReference type="EMBL" id="KL250863">
    <property type="protein sequence ID" value="KGB37271.1"/>
    <property type="molecule type" value="Genomic_DNA"/>
</dbReference>
<feature type="domain" description="FPL" evidence="4">
    <location>
        <begin position="46"/>
        <end position="192"/>
    </location>
</feature>
<feature type="domain" description="CLEC16A/TT9 C-terminal" evidence="5">
    <location>
        <begin position="834"/>
        <end position="984"/>
    </location>
</feature>
<feature type="domain" description="CLEC16A/TT9 C-terminal" evidence="5">
    <location>
        <begin position="502"/>
        <end position="713"/>
    </location>
</feature>
<dbReference type="Pfam" id="PF19439">
    <property type="entry name" value="CLEC16A_C"/>
    <property type="match status" value="3"/>
</dbReference>
<dbReference type="AlphaFoldDB" id="A0A095ASB9"/>
<gene>
    <name evidence="6" type="ORF">MS3_05604</name>
</gene>
<accession>A0A095ASB9</accession>
<dbReference type="InterPro" id="IPR039272">
    <property type="entry name" value="CLEC16A/TT9"/>
</dbReference>
<evidence type="ECO:0000259" key="5">
    <source>
        <dbReference type="Pfam" id="PF19439"/>
    </source>
</evidence>
<dbReference type="GO" id="GO:0006914">
    <property type="term" value="P:autophagy"/>
    <property type="evidence" value="ECO:0007669"/>
    <property type="project" value="UniProtKB-KW"/>
</dbReference>
<evidence type="ECO:0000256" key="1">
    <source>
        <dbReference type="ARBA" id="ARBA00006441"/>
    </source>
</evidence>
<comment type="similarity">
    <text evidence="1">Belongs to the CLEC16A/gop-1 family.</text>
</comment>
<dbReference type="GO" id="GO:0005794">
    <property type="term" value="C:Golgi apparatus"/>
    <property type="evidence" value="ECO:0007669"/>
    <property type="project" value="TreeGrafter"/>
</dbReference>
<dbReference type="Pfam" id="PF09758">
    <property type="entry name" value="FPL"/>
    <property type="match status" value="1"/>
</dbReference>
<proteinExistence type="inferred from homology"/>
<dbReference type="PANTHER" id="PTHR21481">
    <property type="entry name" value="PROTEIN CLEC16A"/>
    <property type="match status" value="1"/>
</dbReference>
<feature type="region of interest" description="Disordered" evidence="3">
    <location>
        <begin position="1176"/>
        <end position="1210"/>
    </location>
</feature>
<name>A0A095ASB9_SCHHA</name>
<evidence type="ECO:0000256" key="3">
    <source>
        <dbReference type="SAM" id="MobiDB-lite"/>
    </source>
</evidence>
<feature type="region of interest" description="Disordered" evidence="3">
    <location>
        <begin position="481"/>
        <end position="504"/>
    </location>
</feature>
<dbReference type="InterPro" id="IPR045820">
    <property type="entry name" value="CLEC16A/TT9_C"/>
</dbReference>
<sequence>MFGRGKSSLSKPKKVHSLENLKYLHSVLQKNRAVSEQNYGILVEALRLIAEILIWGDQNDSSVMDFFLEKNILEYFLQYMKQDLSRRICVQLLQTLNILFENITNQTAIYYLLSNNHTNAIITHRFDFTDEEVMAYYISFLKILSFRLNVNTISFFYIESRREFNLYVEAIKLFAHPEGMVRIAVRTITLNVHKVKDEAALEFIHHQTSLIYFSHLVWSIGNTILDIDCHKCQTKLKDLVAEHIDHLHYIDDLLSLGIEGLNEVLCDQLLRRLFIPLHIYSLLKQYKSDATTNLGTVRRPRLSYSVTVFTLIHMYLFLRDTRLICLLTEAILIGDLTLPGLIIPCNIPCSNSQIVFNDPTTQDCSVSFQRNLNYEETDDTACDDDPAMIIAKTLIAATVSLRASDQASPGQRLTTYLIHSVTSKNPLIFSQPSESLEHGLTQAKGVTPTLMSVLWPPNVAPLKLVEKNTETYVQSFISSNPCEKRSSDLSPGDSQIQSPNSCKDSCMDASIEKSPVKIEDSSSNSSVVFEQNDKTIDADLSNLSGRVFLRSLFRSLEIGSGSDQDAIFSILLLFAIKSNKGVDLATLKLAQLNGPDIENEPSYNYTLVTKLIELIGDACKAESRIRLITVRMAIRLLTDLVYSVNCGCQLSDQHFAEIINAREEAMLVLRSYFEISAIFLDLFENELRRIQSALPLLSTLATDARLLIQPYSSFLEQSDEITKHTTNATTSSNKMQMLTCNDMDLIYRLPNNEREHIQRAIGIYLIVHIWLERMLTLKMNVTSCQDVIVDADNICLSVQNSEIFPNDLFSNLVGIPGLGGFCSIPDPKTTTPSLKTGDRLDLFSETLIGCTVECSGIHEKRFIVSCGQQLVLVKPDSKQLGWGVITFIGPLQDLESHCDPADSRCLHVTIHAPGHLTCQNSSPGRLFSNINNTDSKSPIMVAKFLFEDHIRCMTARQLLSRGKTVVEQTKLRKIASLLDFPPQFIREKFLANNTSTGYNNGIVGSKNYMCNNQHTMIVNNRFDPANTRGMHLNSSSSSVKRISANVITGTKRAEQSPPVQIRKFINDNDNNNTNMDSSGKIGESVRPGVCLFDQQGDVNTSGCLHDTYGTDSSSLVAPLVCLANSSTSTISMTKAIESTASTSTLGEPVVKSNPLQTFTIIKTPNSRTMNQQEISQLTSSSVHKTVSDGKRINKKKEDKQQWPQLHEDEDEQIVDEKKKLINLSEAFSNLKSNMFTNDYSSGNKQAEHQCLSSESKQSNYSSGDISDV</sequence>
<dbReference type="GO" id="GO:0005770">
    <property type="term" value="C:late endosome"/>
    <property type="evidence" value="ECO:0007669"/>
    <property type="project" value="TreeGrafter"/>
</dbReference>
<feature type="domain" description="CLEC16A/TT9 C-terminal" evidence="5">
    <location>
        <begin position="233"/>
        <end position="337"/>
    </location>
</feature>
<evidence type="ECO:0000313" key="6">
    <source>
        <dbReference type="EMBL" id="KGB37271.1"/>
    </source>
</evidence>
<evidence type="ECO:0000259" key="4">
    <source>
        <dbReference type="Pfam" id="PF09758"/>
    </source>
</evidence>
<dbReference type="GO" id="GO:0007034">
    <property type="term" value="P:vacuolar transport"/>
    <property type="evidence" value="ECO:0007669"/>
    <property type="project" value="TreeGrafter"/>
</dbReference>
<feature type="compositionally biased region" description="Basic and acidic residues" evidence="3">
    <location>
        <begin position="1185"/>
        <end position="1200"/>
    </location>
</feature>
<protein>
    <submittedName>
        <fullName evidence="6">Protein CLEC16A</fullName>
    </submittedName>
</protein>
<dbReference type="GO" id="GO:0016197">
    <property type="term" value="P:endosomal transport"/>
    <property type="evidence" value="ECO:0007669"/>
    <property type="project" value="TreeGrafter"/>
</dbReference>
<feature type="region of interest" description="Disordered" evidence="3">
    <location>
        <begin position="1233"/>
        <end position="1268"/>
    </location>
</feature>
<dbReference type="InterPro" id="IPR019155">
    <property type="entry name" value="CLEC16A/TT9_N"/>
</dbReference>
<feature type="compositionally biased region" description="Polar residues" evidence="3">
    <location>
        <begin position="488"/>
        <end position="503"/>
    </location>
</feature>
<dbReference type="GO" id="GO:1901096">
    <property type="term" value="P:regulation of autophagosome maturation"/>
    <property type="evidence" value="ECO:0007669"/>
    <property type="project" value="TreeGrafter"/>
</dbReference>